<reference evidence="6 7" key="1">
    <citation type="submission" date="2019-04" db="EMBL/GenBank/DDBJ databases">
        <authorList>
            <person name="Van Vliet M D."/>
        </authorList>
    </citation>
    <scope>NUCLEOTIDE SEQUENCE [LARGE SCALE GENOMIC DNA]</scope>
    <source>
        <strain evidence="6 7">F1</strain>
    </source>
</reference>
<dbReference type="InterPro" id="IPR050300">
    <property type="entry name" value="GDXG_lipolytic_enzyme"/>
</dbReference>
<dbReference type="InterPro" id="IPR002925">
    <property type="entry name" value="Dienelactn_hydro"/>
</dbReference>
<feature type="region of interest" description="Disordered" evidence="3">
    <location>
        <begin position="1"/>
        <end position="20"/>
    </location>
</feature>
<gene>
    <name evidence="6" type="primary">axeA1_8</name>
    <name evidence="6" type="ORF">PDESU_04900</name>
</gene>
<dbReference type="PANTHER" id="PTHR48081">
    <property type="entry name" value="AB HYDROLASE SUPERFAMILY PROTEIN C4A8.06C"/>
    <property type="match status" value="1"/>
</dbReference>
<keyword evidence="2" id="KW-0378">Hydrolase</keyword>
<accession>A0A6C2U8U8</accession>
<protein>
    <submittedName>
        <fullName evidence="6">Acetylxylan esterase</fullName>
    </submittedName>
</protein>
<evidence type="ECO:0000259" key="5">
    <source>
        <dbReference type="Pfam" id="PF20434"/>
    </source>
</evidence>
<evidence type="ECO:0000313" key="7">
    <source>
        <dbReference type="Proteomes" id="UP000366872"/>
    </source>
</evidence>
<comment type="similarity">
    <text evidence="1">Belongs to the 'GDXG' lipolytic enzyme family.</text>
</comment>
<evidence type="ECO:0000256" key="1">
    <source>
        <dbReference type="ARBA" id="ARBA00010515"/>
    </source>
</evidence>
<dbReference type="InterPro" id="IPR029058">
    <property type="entry name" value="AB_hydrolase_fold"/>
</dbReference>
<dbReference type="EMBL" id="CAAHFG010000003">
    <property type="protein sequence ID" value="VGO16309.1"/>
    <property type="molecule type" value="Genomic_DNA"/>
</dbReference>
<evidence type="ECO:0000256" key="3">
    <source>
        <dbReference type="SAM" id="MobiDB-lite"/>
    </source>
</evidence>
<evidence type="ECO:0000313" key="6">
    <source>
        <dbReference type="EMBL" id="VGO16309.1"/>
    </source>
</evidence>
<dbReference type="GO" id="GO:0004806">
    <property type="term" value="F:triacylglycerol lipase activity"/>
    <property type="evidence" value="ECO:0007669"/>
    <property type="project" value="TreeGrafter"/>
</dbReference>
<dbReference type="Gene3D" id="3.40.50.1820">
    <property type="entry name" value="alpha/beta hydrolase"/>
    <property type="match status" value="1"/>
</dbReference>
<organism evidence="6 7">
    <name type="scientific">Pontiella desulfatans</name>
    <dbReference type="NCBI Taxonomy" id="2750659"/>
    <lineage>
        <taxon>Bacteria</taxon>
        <taxon>Pseudomonadati</taxon>
        <taxon>Kiritimatiellota</taxon>
        <taxon>Kiritimatiellia</taxon>
        <taxon>Kiritimatiellales</taxon>
        <taxon>Pontiellaceae</taxon>
        <taxon>Pontiella</taxon>
    </lineage>
</organism>
<evidence type="ECO:0000256" key="2">
    <source>
        <dbReference type="ARBA" id="ARBA00022801"/>
    </source>
</evidence>
<dbReference type="InterPro" id="IPR049492">
    <property type="entry name" value="BD-FAE-like_dom"/>
</dbReference>
<dbReference type="PANTHER" id="PTHR48081:SF30">
    <property type="entry name" value="ACETYL-HYDROLASE LIPR-RELATED"/>
    <property type="match status" value="1"/>
</dbReference>
<dbReference type="SUPFAM" id="SSF53474">
    <property type="entry name" value="alpha/beta-Hydrolases"/>
    <property type="match status" value="1"/>
</dbReference>
<dbReference type="Proteomes" id="UP000366872">
    <property type="component" value="Unassembled WGS sequence"/>
</dbReference>
<dbReference type="Pfam" id="PF20434">
    <property type="entry name" value="BD-FAE"/>
    <property type="match status" value="1"/>
</dbReference>
<feature type="compositionally biased region" description="Basic and acidic residues" evidence="3">
    <location>
        <begin position="1"/>
        <end position="10"/>
    </location>
</feature>
<proteinExistence type="inferred from homology"/>
<name>A0A6C2U8U8_PONDE</name>
<sequence>MKGCREKGLPGREGSPSRPHGGMVWMLGRGAFRACGALGQHALPVFLVVATICTASAKDKSAIYSEGGGFDPDRVVDYRDHPKQPLQLHIFHPSGFKSTDRRPVIVFFFGGGWSGSNPKQFYPQSAYFASRGMVTICATYRTTSKYKTEPYDCVADAKSAIQYVRKHSVELGVDPNKLAAGGGSAGGHIAAATATVKRWDHPEDDRTVSAVANALILFNPVFNNGPGGYGNNAKDRRVSEYWQDFSPLHNLDGTQPPTLVLMGSRDKHTPVKITEEYDRRMKANGNRCDTIIYEGQKHGFFNLGKGGKDYFIKTIIATDRFLVSLDYLEGEQTADAWFAEQERR</sequence>
<feature type="domain" description="Dienelactone hydrolase" evidence="4">
    <location>
        <begin position="247"/>
        <end position="305"/>
    </location>
</feature>
<dbReference type="Pfam" id="PF01738">
    <property type="entry name" value="DLH"/>
    <property type="match status" value="1"/>
</dbReference>
<keyword evidence="7" id="KW-1185">Reference proteome</keyword>
<evidence type="ECO:0000259" key="4">
    <source>
        <dbReference type="Pfam" id="PF01738"/>
    </source>
</evidence>
<dbReference type="AlphaFoldDB" id="A0A6C2U8U8"/>
<feature type="domain" description="BD-FAE-like" evidence="5">
    <location>
        <begin position="89"/>
        <end position="199"/>
    </location>
</feature>